<evidence type="ECO:0000259" key="2">
    <source>
        <dbReference type="Pfam" id="PF00534"/>
    </source>
</evidence>
<dbReference type="PANTHER" id="PTHR46401:SF2">
    <property type="entry name" value="GLYCOSYLTRANSFERASE WBBK-RELATED"/>
    <property type="match status" value="1"/>
</dbReference>
<gene>
    <name evidence="4" type="ORF">DXA68_07925</name>
</gene>
<evidence type="ECO:0000313" key="5">
    <source>
        <dbReference type="Proteomes" id="UP000286075"/>
    </source>
</evidence>
<feature type="domain" description="Glycosyl transferase family 1" evidence="2">
    <location>
        <begin position="192"/>
        <end position="347"/>
    </location>
</feature>
<accession>A0A413H7E6</accession>
<evidence type="ECO:0000259" key="3">
    <source>
        <dbReference type="Pfam" id="PF13439"/>
    </source>
</evidence>
<comment type="caution">
    <text evidence="4">The sequence shown here is derived from an EMBL/GenBank/DDBJ whole genome shotgun (WGS) entry which is preliminary data.</text>
</comment>
<feature type="domain" description="Glycosyltransferase subfamily 4-like N-terminal" evidence="3">
    <location>
        <begin position="17"/>
        <end position="174"/>
    </location>
</feature>
<sequence>MKIAIEAQRIFRRDKHGMDFVALEVIRELQKRNDDNEYYIIVAPGEDRCLKESKNTFIVEVKCPTYPLWEQVALPLTVKRLGVDILHCTSNTAPLWCPVPLVLTLHDIIYMEPRQHRSHSLYQEMGWYYRRLVVPRILKKCRKIITVSNFECNRIRETLHIAPELIIAVYNGYSPHFHEQAVDTSIVQKYTSEKQFIFFLGNTDPKKNAARTLKAYSLYLQQSAIKRPLLIADLKEEYIDFLLQQEKITDIKSNLYYPGYIANKDLATLYNASFAFLYPSLRESFGIPMLEAMACGTPVITSHTSAMPEVAGKGSILINPYKPEEIADALLQLEMHDSFYKQQKAYGLERVKQFSWEQTCEKYIDIYKAIIQ</sequence>
<evidence type="ECO:0000313" key="4">
    <source>
        <dbReference type="EMBL" id="RGX79343.1"/>
    </source>
</evidence>
<dbReference type="InterPro" id="IPR001296">
    <property type="entry name" value="Glyco_trans_1"/>
</dbReference>
<dbReference type="GO" id="GO:0016757">
    <property type="term" value="F:glycosyltransferase activity"/>
    <property type="evidence" value="ECO:0007669"/>
    <property type="project" value="InterPro"/>
</dbReference>
<dbReference type="OrthoDB" id="9801609at2"/>
<dbReference type="InterPro" id="IPR028098">
    <property type="entry name" value="Glyco_trans_4-like_N"/>
</dbReference>
<keyword evidence="1 4" id="KW-0808">Transferase</keyword>
<dbReference type="GO" id="GO:0009103">
    <property type="term" value="P:lipopolysaccharide biosynthetic process"/>
    <property type="evidence" value="ECO:0007669"/>
    <property type="project" value="TreeGrafter"/>
</dbReference>
<organism evidence="4 5">
    <name type="scientific">Bacteroides stercorirosoris</name>
    <dbReference type="NCBI Taxonomy" id="871324"/>
    <lineage>
        <taxon>Bacteria</taxon>
        <taxon>Pseudomonadati</taxon>
        <taxon>Bacteroidota</taxon>
        <taxon>Bacteroidia</taxon>
        <taxon>Bacteroidales</taxon>
        <taxon>Bacteroidaceae</taxon>
        <taxon>Bacteroides</taxon>
    </lineage>
</organism>
<dbReference type="PANTHER" id="PTHR46401">
    <property type="entry name" value="GLYCOSYLTRANSFERASE WBBK-RELATED"/>
    <property type="match status" value="1"/>
</dbReference>
<dbReference type="SUPFAM" id="SSF53756">
    <property type="entry name" value="UDP-Glycosyltransferase/glycogen phosphorylase"/>
    <property type="match status" value="1"/>
</dbReference>
<reference evidence="4 5" key="1">
    <citation type="submission" date="2018-08" db="EMBL/GenBank/DDBJ databases">
        <title>A genome reference for cultivated species of the human gut microbiota.</title>
        <authorList>
            <person name="Zou Y."/>
            <person name="Xue W."/>
            <person name="Luo G."/>
        </authorList>
    </citation>
    <scope>NUCLEOTIDE SEQUENCE [LARGE SCALE GENOMIC DNA]</scope>
    <source>
        <strain evidence="4 5">OF03-9BH</strain>
    </source>
</reference>
<dbReference type="Proteomes" id="UP000286075">
    <property type="component" value="Unassembled WGS sequence"/>
</dbReference>
<name>A0A413H7E6_9BACE</name>
<evidence type="ECO:0000256" key="1">
    <source>
        <dbReference type="ARBA" id="ARBA00022679"/>
    </source>
</evidence>
<dbReference type="CDD" id="cd03809">
    <property type="entry name" value="GT4_MtfB-like"/>
    <property type="match status" value="1"/>
</dbReference>
<proteinExistence type="predicted"/>
<dbReference type="RefSeq" id="WP_117987102.1">
    <property type="nucleotide sequence ID" value="NZ_CABMFG010000010.1"/>
</dbReference>
<dbReference type="Pfam" id="PF00534">
    <property type="entry name" value="Glycos_transf_1"/>
    <property type="match status" value="1"/>
</dbReference>
<dbReference type="Gene3D" id="3.40.50.2000">
    <property type="entry name" value="Glycogen Phosphorylase B"/>
    <property type="match status" value="2"/>
</dbReference>
<dbReference type="AlphaFoldDB" id="A0A413H7E6"/>
<dbReference type="Pfam" id="PF13439">
    <property type="entry name" value="Glyco_transf_4"/>
    <property type="match status" value="1"/>
</dbReference>
<protein>
    <submittedName>
        <fullName evidence="4">Glycosyltransferase family 1 protein</fullName>
    </submittedName>
</protein>
<dbReference type="EMBL" id="QSCF01000010">
    <property type="protein sequence ID" value="RGX79343.1"/>
    <property type="molecule type" value="Genomic_DNA"/>
</dbReference>